<reference evidence="1" key="1">
    <citation type="journal article" date="2021" name="Proc. Natl. Acad. Sci. U.S.A.">
        <title>A Catalog of Tens of Thousands of Viruses from Human Metagenomes Reveals Hidden Associations with Chronic Diseases.</title>
        <authorList>
            <person name="Tisza M.J."/>
            <person name="Buck C.B."/>
        </authorList>
    </citation>
    <scope>NUCLEOTIDE SEQUENCE</scope>
    <source>
        <strain evidence="1">CtVDy27</strain>
    </source>
</reference>
<evidence type="ECO:0000313" key="1">
    <source>
        <dbReference type="EMBL" id="DAF46749.1"/>
    </source>
</evidence>
<dbReference type="EMBL" id="BK032543">
    <property type="protein sequence ID" value="DAF46749.1"/>
    <property type="molecule type" value="Genomic_DNA"/>
</dbReference>
<organism evidence="1">
    <name type="scientific">Siphoviridae sp. ctVDy27</name>
    <dbReference type="NCBI Taxonomy" id="2827881"/>
    <lineage>
        <taxon>Viruses</taxon>
        <taxon>Duplodnaviria</taxon>
        <taxon>Heunggongvirae</taxon>
        <taxon>Uroviricota</taxon>
        <taxon>Caudoviricetes</taxon>
    </lineage>
</organism>
<protein>
    <submittedName>
        <fullName evidence="1">Uncharacterized protein</fullName>
    </submittedName>
</protein>
<name>A0A8S5S6T3_9CAUD</name>
<accession>A0A8S5S6T3</accession>
<proteinExistence type="predicted"/>
<sequence>MFTQGLYCVYKVNKKNNKMFTRKEGKTNV</sequence>